<comment type="caution">
    <text evidence="5">The sequence shown here is derived from an EMBL/GenBank/DDBJ whole genome shotgun (WGS) entry which is preliminary data.</text>
</comment>
<feature type="domain" description="AAA+ ATPase" evidence="4">
    <location>
        <begin position="321"/>
        <end position="460"/>
    </location>
</feature>
<evidence type="ECO:0000313" key="6">
    <source>
        <dbReference type="Proteomes" id="UP000482209"/>
    </source>
</evidence>
<comment type="similarity">
    <text evidence="1">Belongs to the CbxX/CfxQ family.</text>
</comment>
<dbReference type="SMART" id="SM00382">
    <property type="entry name" value="AAA"/>
    <property type="match status" value="1"/>
</dbReference>
<dbReference type="FunFam" id="3.40.50.300:FF:000216">
    <property type="entry name" value="Type VII secretion ATPase EccA"/>
    <property type="match status" value="1"/>
</dbReference>
<dbReference type="InterPro" id="IPR003959">
    <property type="entry name" value="ATPase_AAA_core"/>
</dbReference>
<dbReference type="Proteomes" id="UP000482209">
    <property type="component" value="Unassembled WGS sequence"/>
</dbReference>
<reference evidence="5 6" key="1">
    <citation type="submission" date="2019-08" db="EMBL/GenBank/DDBJ databases">
        <title>In-depth cultivation of the pig gut microbiome towards novel bacterial diversity and tailored functional studies.</title>
        <authorList>
            <person name="Wylensek D."/>
            <person name="Hitch T.C.A."/>
            <person name="Clavel T."/>
        </authorList>
    </citation>
    <scope>NUCLEOTIDE SEQUENCE [LARGE SCALE GENOMIC DNA]</scope>
    <source>
        <strain evidence="5 6">WCA-693-APC-MOT-I</strain>
    </source>
</reference>
<dbReference type="InterPro" id="IPR027417">
    <property type="entry name" value="P-loop_NTPase"/>
</dbReference>
<organism evidence="5 6">
    <name type="scientific">Velocimicrobium porci</name>
    <dbReference type="NCBI Taxonomy" id="2606634"/>
    <lineage>
        <taxon>Bacteria</taxon>
        <taxon>Bacillati</taxon>
        <taxon>Bacillota</taxon>
        <taxon>Clostridia</taxon>
        <taxon>Lachnospirales</taxon>
        <taxon>Lachnospiraceae</taxon>
        <taxon>Velocimicrobium</taxon>
    </lineage>
</organism>
<evidence type="ECO:0000256" key="1">
    <source>
        <dbReference type="ARBA" id="ARBA00010378"/>
    </source>
</evidence>
<dbReference type="Pfam" id="PF17866">
    <property type="entry name" value="AAA_lid_6"/>
    <property type="match status" value="1"/>
</dbReference>
<dbReference type="InterPro" id="IPR050773">
    <property type="entry name" value="CbxX/CfxQ_RuBisCO_ESX"/>
</dbReference>
<keyword evidence="2" id="KW-0547">Nucleotide-binding</keyword>
<name>A0A6L5XXD9_9FIRM</name>
<dbReference type="EMBL" id="VUMT01000006">
    <property type="protein sequence ID" value="MSS63294.1"/>
    <property type="molecule type" value="Genomic_DNA"/>
</dbReference>
<dbReference type="PANTHER" id="PTHR43392:SF2">
    <property type="entry name" value="AAA-TYPE ATPASE FAMILY PROTEIN _ ANKYRIN REPEAT FAMILY PROTEIN"/>
    <property type="match status" value="1"/>
</dbReference>
<accession>A0A6L5XXD9</accession>
<proteinExistence type="inferred from homology"/>
<dbReference type="InterPro" id="IPR003593">
    <property type="entry name" value="AAA+_ATPase"/>
</dbReference>
<keyword evidence="6" id="KW-1185">Reference proteome</keyword>
<dbReference type="InterPro" id="IPR041627">
    <property type="entry name" value="AAA_lid_6"/>
</dbReference>
<dbReference type="GO" id="GO:0016887">
    <property type="term" value="F:ATP hydrolysis activity"/>
    <property type="evidence" value="ECO:0007669"/>
    <property type="project" value="InterPro"/>
</dbReference>
<sequence length="548" mass="63094">MQWNSRGKGGIKLGLPDLSNKKLLNLAKKNYDKLVEYCKILASEGYWEQPERILQYSIQDMLDGYVQAVLIHLAVYCGRFHEEEKRFIMELPKENILGCTLEGEMEEAIMLQAKNIMKTPPILLQLCGVRDVEKDTDMTEHFFDSFLNILLSMSYMNHAKDTFAKGFIQNYYEKISIFIHHGGQAGKIGQRYMFKKLSSDSFYEDFENFAERTVVERKAPEESIQFQIDEYESDEYEPDFEECLEENIEKIENQIDEVKEKEFTEVVEQTKLKGKSGLEQYLEELNNLVGLNEVKEEINSLINLIKVRKLRESYHMPTMDMTYHMVFTGNPGTGKTTVARLVAKIYKELGILSNGNLIETDRSGLVAGYVGQTAMKVKEVVEKAIGGVLFIDEAYSLTNGNVSNDFGQEAVDTIVKMMEDHRDDLVIIVAGYKEEMKQFLDSNTGLLSRFNKFIEFPDYSNQELMDILNKMAAQSGVLLTPEAEQYIQKELLMLSKEEMERFGNARGVRNVFEKIMVNQANRIVTYMNPSIEQLQEIQIVDVEHTIRA</sequence>
<dbReference type="Gene3D" id="1.10.8.60">
    <property type="match status" value="1"/>
</dbReference>
<dbReference type="CDD" id="cd00009">
    <property type="entry name" value="AAA"/>
    <property type="match status" value="1"/>
</dbReference>
<evidence type="ECO:0000259" key="4">
    <source>
        <dbReference type="SMART" id="SM00382"/>
    </source>
</evidence>
<dbReference type="InterPro" id="IPR000641">
    <property type="entry name" value="CbxX/CfxQ"/>
</dbReference>
<evidence type="ECO:0000313" key="5">
    <source>
        <dbReference type="EMBL" id="MSS63294.1"/>
    </source>
</evidence>
<protein>
    <submittedName>
        <fullName evidence="5">AAA family ATPase</fullName>
    </submittedName>
</protein>
<dbReference type="Pfam" id="PF00004">
    <property type="entry name" value="AAA"/>
    <property type="match status" value="1"/>
</dbReference>
<dbReference type="PANTHER" id="PTHR43392">
    <property type="entry name" value="AAA-TYPE ATPASE FAMILY PROTEIN / ANKYRIN REPEAT FAMILY PROTEIN"/>
    <property type="match status" value="1"/>
</dbReference>
<dbReference type="Gene3D" id="3.40.50.300">
    <property type="entry name" value="P-loop containing nucleotide triphosphate hydrolases"/>
    <property type="match status" value="1"/>
</dbReference>
<evidence type="ECO:0000256" key="3">
    <source>
        <dbReference type="ARBA" id="ARBA00022840"/>
    </source>
</evidence>
<dbReference type="SUPFAM" id="SSF52540">
    <property type="entry name" value="P-loop containing nucleoside triphosphate hydrolases"/>
    <property type="match status" value="1"/>
</dbReference>
<dbReference type="AlphaFoldDB" id="A0A6L5XXD9"/>
<dbReference type="GO" id="GO:0005524">
    <property type="term" value="F:ATP binding"/>
    <property type="evidence" value="ECO:0007669"/>
    <property type="project" value="UniProtKB-KW"/>
</dbReference>
<gene>
    <name evidence="5" type="ORF">FYJ58_05310</name>
</gene>
<dbReference type="PRINTS" id="PR00819">
    <property type="entry name" value="CBXCFQXSUPER"/>
</dbReference>
<evidence type="ECO:0000256" key="2">
    <source>
        <dbReference type="ARBA" id="ARBA00022741"/>
    </source>
</evidence>
<keyword evidence="3" id="KW-0067">ATP-binding</keyword>